<organism evidence="5 6">
    <name type="scientific">Oedothorax gibbosus</name>
    <dbReference type="NCBI Taxonomy" id="931172"/>
    <lineage>
        <taxon>Eukaryota</taxon>
        <taxon>Metazoa</taxon>
        <taxon>Ecdysozoa</taxon>
        <taxon>Arthropoda</taxon>
        <taxon>Chelicerata</taxon>
        <taxon>Arachnida</taxon>
        <taxon>Araneae</taxon>
        <taxon>Araneomorphae</taxon>
        <taxon>Entelegynae</taxon>
        <taxon>Araneoidea</taxon>
        <taxon>Linyphiidae</taxon>
        <taxon>Erigoninae</taxon>
        <taxon>Oedothorax</taxon>
    </lineage>
</organism>
<dbReference type="PANTHER" id="PTHR45627:SF26">
    <property type="entry name" value="ADENYLATE CYCLASE TYPE 1"/>
    <property type="match status" value="1"/>
</dbReference>
<keyword evidence="3" id="KW-1133">Transmembrane helix</keyword>
<keyword evidence="3" id="KW-0472">Membrane</keyword>
<dbReference type="GO" id="GO:0000166">
    <property type="term" value="F:nucleotide binding"/>
    <property type="evidence" value="ECO:0007669"/>
    <property type="project" value="UniProtKB-KW"/>
</dbReference>
<feature type="transmembrane region" description="Helical" evidence="3">
    <location>
        <begin position="75"/>
        <end position="93"/>
    </location>
</feature>
<sequence length="218" mass="23585">MDHSVKAMHNSHRKVVFSRLLNRRDFESAELEQLYRRYTLKLQRTTTSSTLALVAALTFSMLSLHVAYVPSVSAAALYYALVGALFSAALVLLQTGHARDAHLPALCYSALVLCSGLCLVGLPAWAADSRTWGAGSWGQPHPAAHGVWEVVFVLFVSYSILPLRTRVAVLVGVALPLLHTGVAVSSASLYGEITWKQVGTFLIESTFAHPKASSEGHV</sequence>
<keyword evidence="3" id="KW-0812">Transmembrane</keyword>
<feature type="transmembrane region" description="Helical" evidence="3">
    <location>
        <begin position="168"/>
        <end position="190"/>
    </location>
</feature>
<accession>A0AAV6ULS0</accession>
<comment type="caution">
    <text evidence="5">The sequence shown here is derived from an EMBL/GenBank/DDBJ whole genome shotgun (WGS) entry which is preliminary data.</text>
</comment>
<dbReference type="GO" id="GO:0004016">
    <property type="term" value="F:adenylate cyclase activity"/>
    <property type="evidence" value="ECO:0007669"/>
    <property type="project" value="TreeGrafter"/>
</dbReference>
<dbReference type="Proteomes" id="UP000827092">
    <property type="component" value="Unassembled WGS sequence"/>
</dbReference>
<feature type="transmembrane region" description="Helical" evidence="3">
    <location>
        <begin position="50"/>
        <end position="69"/>
    </location>
</feature>
<keyword evidence="6" id="KW-1185">Reference proteome</keyword>
<reference evidence="5 6" key="1">
    <citation type="journal article" date="2022" name="Nat. Ecol. Evol.">
        <title>A masculinizing supergene underlies an exaggerated male reproductive morph in a spider.</title>
        <authorList>
            <person name="Hendrickx F."/>
            <person name="De Corte Z."/>
            <person name="Sonet G."/>
            <person name="Van Belleghem S.M."/>
            <person name="Kostlbacher S."/>
            <person name="Vangestel C."/>
        </authorList>
    </citation>
    <scope>NUCLEOTIDE SEQUENCE [LARGE SCALE GENOMIC DNA]</scope>
    <source>
        <strain evidence="5">W744_W776</strain>
    </source>
</reference>
<evidence type="ECO:0000313" key="5">
    <source>
        <dbReference type="EMBL" id="KAG8185400.1"/>
    </source>
</evidence>
<evidence type="ECO:0000256" key="3">
    <source>
        <dbReference type="SAM" id="Phobius"/>
    </source>
</evidence>
<gene>
    <name evidence="5" type="ORF">JTE90_018621</name>
</gene>
<dbReference type="InterPro" id="IPR032628">
    <property type="entry name" value="AC_N"/>
</dbReference>
<evidence type="ECO:0000256" key="1">
    <source>
        <dbReference type="ARBA" id="ARBA00022741"/>
    </source>
</evidence>
<feature type="transmembrane region" description="Helical" evidence="3">
    <location>
        <begin position="145"/>
        <end position="161"/>
    </location>
</feature>
<keyword evidence="1" id="KW-0547">Nucleotide-binding</keyword>
<proteinExistence type="predicted"/>
<dbReference type="AlphaFoldDB" id="A0AAV6ULS0"/>
<evidence type="ECO:0000256" key="2">
    <source>
        <dbReference type="ARBA" id="ARBA00023239"/>
    </source>
</evidence>
<evidence type="ECO:0000259" key="4">
    <source>
        <dbReference type="Pfam" id="PF16214"/>
    </source>
</evidence>
<dbReference type="GO" id="GO:0005886">
    <property type="term" value="C:plasma membrane"/>
    <property type="evidence" value="ECO:0007669"/>
    <property type="project" value="TreeGrafter"/>
</dbReference>
<dbReference type="GO" id="GO:0007189">
    <property type="term" value="P:adenylate cyclase-activating G protein-coupled receptor signaling pathway"/>
    <property type="evidence" value="ECO:0007669"/>
    <property type="project" value="TreeGrafter"/>
</dbReference>
<evidence type="ECO:0000313" key="6">
    <source>
        <dbReference type="Proteomes" id="UP000827092"/>
    </source>
</evidence>
<dbReference type="PANTHER" id="PTHR45627">
    <property type="entry name" value="ADENYLATE CYCLASE TYPE 1"/>
    <property type="match status" value="1"/>
</dbReference>
<keyword evidence="2" id="KW-0456">Lyase</keyword>
<dbReference type="GO" id="GO:0006171">
    <property type="term" value="P:cAMP biosynthetic process"/>
    <property type="evidence" value="ECO:0007669"/>
    <property type="project" value="TreeGrafter"/>
</dbReference>
<feature type="transmembrane region" description="Helical" evidence="3">
    <location>
        <begin position="105"/>
        <end position="125"/>
    </location>
</feature>
<dbReference type="EMBL" id="JAFNEN010000336">
    <property type="protein sequence ID" value="KAG8185400.1"/>
    <property type="molecule type" value="Genomic_DNA"/>
</dbReference>
<protein>
    <recommendedName>
        <fullName evidence="4">Adenylate cyclase N-terminal domain-containing protein</fullName>
    </recommendedName>
</protein>
<feature type="domain" description="Adenylate cyclase N-terminal" evidence="4">
    <location>
        <begin position="20"/>
        <end position="198"/>
    </location>
</feature>
<name>A0AAV6ULS0_9ARAC</name>
<dbReference type="Pfam" id="PF16214">
    <property type="entry name" value="AC_N"/>
    <property type="match status" value="1"/>
</dbReference>